<proteinExistence type="predicted"/>
<evidence type="ECO:0000313" key="1">
    <source>
        <dbReference type="EMBL" id="RPA72733.1"/>
    </source>
</evidence>
<sequence length="177" mass="20436">MLGVANYDGKRSAIQTILISYVVLRNIAITRQLIPIATNGFSDMPVSFGRDEISHDCFAEEDIQSTQRQVQWAERENERVRDDKVLRLMEQNRSQLQSHFRDLSNGTIRLTSKVQRSRRNPGVWTSLWLVPPGGFKSPHSLRRSLHSKRPYFCFDNIIAVNETSTMVVNSVEWICKE</sequence>
<dbReference type="AlphaFoldDB" id="A0A3N4HEV9"/>
<name>A0A3N4HEV9_ASCIM</name>
<evidence type="ECO:0000313" key="2">
    <source>
        <dbReference type="Proteomes" id="UP000275078"/>
    </source>
</evidence>
<reference evidence="1 2" key="1">
    <citation type="journal article" date="2018" name="Nat. Ecol. Evol.">
        <title>Pezizomycetes genomes reveal the molecular basis of ectomycorrhizal truffle lifestyle.</title>
        <authorList>
            <person name="Murat C."/>
            <person name="Payen T."/>
            <person name="Noel B."/>
            <person name="Kuo A."/>
            <person name="Morin E."/>
            <person name="Chen J."/>
            <person name="Kohler A."/>
            <person name="Krizsan K."/>
            <person name="Balestrini R."/>
            <person name="Da Silva C."/>
            <person name="Montanini B."/>
            <person name="Hainaut M."/>
            <person name="Levati E."/>
            <person name="Barry K.W."/>
            <person name="Belfiori B."/>
            <person name="Cichocki N."/>
            <person name="Clum A."/>
            <person name="Dockter R.B."/>
            <person name="Fauchery L."/>
            <person name="Guy J."/>
            <person name="Iotti M."/>
            <person name="Le Tacon F."/>
            <person name="Lindquist E.A."/>
            <person name="Lipzen A."/>
            <person name="Malagnac F."/>
            <person name="Mello A."/>
            <person name="Molinier V."/>
            <person name="Miyauchi S."/>
            <person name="Poulain J."/>
            <person name="Riccioni C."/>
            <person name="Rubini A."/>
            <person name="Sitrit Y."/>
            <person name="Splivallo R."/>
            <person name="Traeger S."/>
            <person name="Wang M."/>
            <person name="Zifcakova L."/>
            <person name="Wipf D."/>
            <person name="Zambonelli A."/>
            <person name="Paolocci F."/>
            <person name="Nowrousian M."/>
            <person name="Ottonello S."/>
            <person name="Baldrian P."/>
            <person name="Spatafora J.W."/>
            <person name="Henrissat B."/>
            <person name="Nagy L.G."/>
            <person name="Aury J.M."/>
            <person name="Wincker P."/>
            <person name="Grigoriev I.V."/>
            <person name="Bonfante P."/>
            <person name="Martin F.M."/>
        </authorList>
    </citation>
    <scope>NUCLEOTIDE SEQUENCE [LARGE SCALE GENOMIC DNA]</scope>
    <source>
        <strain evidence="1 2">RN42</strain>
    </source>
</reference>
<keyword evidence="2" id="KW-1185">Reference proteome</keyword>
<dbReference type="EMBL" id="ML119848">
    <property type="protein sequence ID" value="RPA72733.1"/>
    <property type="molecule type" value="Genomic_DNA"/>
</dbReference>
<protein>
    <submittedName>
        <fullName evidence="1">Uncharacterized protein</fullName>
    </submittedName>
</protein>
<organism evidence="1 2">
    <name type="scientific">Ascobolus immersus RN42</name>
    <dbReference type="NCBI Taxonomy" id="1160509"/>
    <lineage>
        <taxon>Eukaryota</taxon>
        <taxon>Fungi</taxon>
        <taxon>Dikarya</taxon>
        <taxon>Ascomycota</taxon>
        <taxon>Pezizomycotina</taxon>
        <taxon>Pezizomycetes</taxon>
        <taxon>Pezizales</taxon>
        <taxon>Ascobolaceae</taxon>
        <taxon>Ascobolus</taxon>
    </lineage>
</organism>
<gene>
    <name evidence="1" type="ORF">BJ508DRAFT_67956</name>
</gene>
<accession>A0A3N4HEV9</accession>
<dbReference type="Proteomes" id="UP000275078">
    <property type="component" value="Unassembled WGS sequence"/>
</dbReference>